<evidence type="ECO:0000256" key="2">
    <source>
        <dbReference type="ARBA" id="ARBA00004496"/>
    </source>
</evidence>
<dbReference type="Proteomes" id="UP000515152">
    <property type="component" value="Unplaced"/>
</dbReference>
<evidence type="ECO:0000259" key="18">
    <source>
        <dbReference type="PROSITE" id="PS51192"/>
    </source>
</evidence>
<evidence type="ECO:0000256" key="10">
    <source>
        <dbReference type="ARBA" id="ARBA00022840"/>
    </source>
</evidence>
<dbReference type="PROSITE" id="PS51192">
    <property type="entry name" value="HELICASE_ATP_BIND_1"/>
    <property type="match status" value="1"/>
</dbReference>
<dbReference type="Pfam" id="PF00270">
    <property type="entry name" value="DEAD"/>
    <property type="match status" value="1"/>
</dbReference>
<keyword evidence="20" id="KW-1185">Reference proteome</keyword>
<dbReference type="GO" id="GO:0002151">
    <property type="term" value="F:G-quadruplex RNA binding"/>
    <property type="evidence" value="ECO:0007669"/>
    <property type="project" value="TreeGrafter"/>
</dbReference>
<evidence type="ECO:0000256" key="5">
    <source>
        <dbReference type="ARBA" id="ARBA00022490"/>
    </source>
</evidence>
<dbReference type="GeneID" id="122130862"/>
<dbReference type="SMART" id="SM00490">
    <property type="entry name" value="HELICc"/>
    <property type="match status" value="1"/>
</dbReference>
<dbReference type="OrthoDB" id="3363059at2759"/>
<comment type="catalytic activity">
    <reaction evidence="16">
        <text>ATP + H2O = ADP + phosphate + H(+)</text>
        <dbReference type="Rhea" id="RHEA:13065"/>
        <dbReference type="ChEBI" id="CHEBI:15377"/>
        <dbReference type="ChEBI" id="CHEBI:15378"/>
        <dbReference type="ChEBI" id="CHEBI:30616"/>
        <dbReference type="ChEBI" id="CHEBI:43474"/>
        <dbReference type="ChEBI" id="CHEBI:456216"/>
        <dbReference type="EC" id="3.6.4.13"/>
    </reaction>
</comment>
<dbReference type="FunFam" id="3.40.50.300:FF:000414">
    <property type="entry name" value="ATP-dependent RNA helicase DHX30 isoform X1"/>
    <property type="match status" value="1"/>
</dbReference>
<keyword evidence="13" id="KW-1135">Mitochondrion nucleoid</keyword>
<dbReference type="Pfam" id="PF21010">
    <property type="entry name" value="HA2_C"/>
    <property type="match status" value="1"/>
</dbReference>
<reference evidence="21" key="1">
    <citation type="submission" date="2025-08" db="UniProtKB">
        <authorList>
            <consortium name="RefSeq"/>
        </authorList>
    </citation>
    <scope>IDENTIFICATION</scope>
</reference>
<feature type="region of interest" description="Disordered" evidence="17">
    <location>
        <begin position="345"/>
        <end position="386"/>
    </location>
</feature>
<dbReference type="InterPro" id="IPR001650">
    <property type="entry name" value="Helicase_C-like"/>
</dbReference>
<keyword evidence="8" id="KW-0378">Hydrolase</keyword>
<evidence type="ECO:0000256" key="14">
    <source>
        <dbReference type="ARBA" id="ARBA00039388"/>
    </source>
</evidence>
<dbReference type="PROSITE" id="PS51194">
    <property type="entry name" value="HELICASE_CTER"/>
    <property type="match status" value="1"/>
</dbReference>
<dbReference type="InterPro" id="IPR007502">
    <property type="entry name" value="Helicase-assoc_dom"/>
</dbReference>
<evidence type="ECO:0000313" key="21">
    <source>
        <dbReference type="RefSeq" id="XP_042561617.1"/>
    </source>
</evidence>
<dbReference type="GO" id="GO:0042645">
    <property type="term" value="C:mitochondrial nucleoid"/>
    <property type="evidence" value="ECO:0007669"/>
    <property type="project" value="UniProtKB-SubCell"/>
</dbReference>
<dbReference type="EC" id="3.6.4.13" evidence="4"/>
<keyword evidence="6" id="KW-0690">Ribosome biogenesis</keyword>
<dbReference type="Pfam" id="PF07717">
    <property type="entry name" value="OB_NTP_bind"/>
    <property type="match status" value="1"/>
</dbReference>
<comment type="similarity">
    <text evidence="3">Belongs to the DEAD box helicase family. DEAH subfamily.</text>
</comment>
<keyword evidence="7" id="KW-0547">Nucleotide-binding</keyword>
<dbReference type="PANTHER" id="PTHR18934">
    <property type="entry name" value="ATP-DEPENDENT RNA HELICASE"/>
    <property type="match status" value="1"/>
</dbReference>
<dbReference type="InterPro" id="IPR014001">
    <property type="entry name" value="Helicase_ATP-bd"/>
</dbReference>
<dbReference type="PANTHER" id="PTHR18934:SF257">
    <property type="entry name" value="ATP-DEPENDENT RNA HELICASE DHX30"/>
    <property type="match status" value="1"/>
</dbReference>
<dbReference type="CTD" id="22907"/>
<dbReference type="CDD" id="cd18791">
    <property type="entry name" value="SF2_C_RHA"/>
    <property type="match status" value="1"/>
</dbReference>
<keyword evidence="9 21" id="KW-0347">Helicase</keyword>
<feature type="compositionally biased region" description="Basic and acidic residues" evidence="17">
    <location>
        <begin position="605"/>
        <end position="621"/>
    </location>
</feature>
<dbReference type="Pfam" id="PF24995">
    <property type="entry name" value="DSRM_2"/>
    <property type="match status" value="1"/>
</dbReference>
<dbReference type="FunFam" id="3.30.160.20:FF:000017">
    <property type="entry name" value="ATP-dependent RNA helicase DHX30 isoform X1"/>
    <property type="match status" value="2"/>
</dbReference>
<dbReference type="PROSITE" id="PS00690">
    <property type="entry name" value="DEAH_ATP_HELICASE"/>
    <property type="match status" value="1"/>
</dbReference>
<keyword evidence="12" id="KW-0496">Mitochondrion</keyword>
<evidence type="ECO:0000256" key="4">
    <source>
        <dbReference type="ARBA" id="ARBA00012552"/>
    </source>
</evidence>
<dbReference type="Pfam" id="PF00271">
    <property type="entry name" value="Helicase_C"/>
    <property type="match status" value="1"/>
</dbReference>
<keyword evidence="10" id="KW-0067">ATP-binding</keyword>
<evidence type="ECO:0000256" key="1">
    <source>
        <dbReference type="ARBA" id="ARBA00004436"/>
    </source>
</evidence>
<dbReference type="KEGG" id="char:122130862"/>
<evidence type="ECO:0000256" key="11">
    <source>
        <dbReference type="ARBA" id="ARBA00022884"/>
    </source>
</evidence>
<evidence type="ECO:0000256" key="9">
    <source>
        <dbReference type="ARBA" id="ARBA00022806"/>
    </source>
</evidence>
<feature type="compositionally biased region" description="Acidic residues" evidence="17">
    <location>
        <begin position="355"/>
        <end position="368"/>
    </location>
</feature>
<evidence type="ECO:0000256" key="8">
    <source>
        <dbReference type="ARBA" id="ARBA00022801"/>
    </source>
</evidence>
<name>A0A8M1KCJ5_CLUHA</name>
<dbReference type="SMART" id="SM00487">
    <property type="entry name" value="DEXDc"/>
    <property type="match status" value="1"/>
</dbReference>
<dbReference type="GO" id="GO:0005634">
    <property type="term" value="C:nucleus"/>
    <property type="evidence" value="ECO:0007669"/>
    <property type="project" value="TreeGrafter"/>
</dbReference>
<dbReference type="GO" id="GO:0016787">
    <property type="term" value="F:hydrolase activity"/>
    <property type="evidence" value="ECO:0007669"/>
    <property type="project" value="UniProtKB-KW"/>
</dbReference>
<proteinExistence type="inferred from homology"/>
<dbReference type="SMART" id="SM00847">
    <property type="entry name" value="HA2"/>
    <property type="match status" value="1"/>
</dbReference>
<accession>A0A8M1KCJ5</accession>
<dbReference type="FunFam" id="3.40.50.300:FF:000375">
    <property type="entry name" value="Putative ATP-dependent RNA helicase DHX30"/>
    <property type="match status" value="1"/>
</dbReference>
<dbReference type="InterPro" id="IPR002464">
    <property type="entry name" value="DNA/RNA_helicase_DEAH_CS"/>
</dbReference>
<feature type="domain" description="Helicase C-terminal" evidence="19">
    <location>
        <begin position="635"/>
        <end position="805"/>
    </location>
</feature>
<evidence type="ECO:0000256" key="7">
    <source>
        <dbReference type="ARBA" id="ARBA00022741"/>
    </source>
</evidence>
<dbReference type="InterPro" id="IPR056755">
    <property type="entry name" value="DSRM_2"/>
</dbReference>
<feature type="domain" description="Helicase ATP-binding" evidence="18">
    <location>
        <begin position="417"/>
        <end position="586"/>
    </location>
</feature>
<evidence type="ECO:0000259" key="19">
    <source>
        <dbReference type="PROSITE" id="PS51194"/>
    </source>
</evidence>
<gene>
    <name evidence="21" type="primary">dhx30</name>
</gene>
<evidence type="ECO:0000256" key="3">
    <source>
        <dbReference type="ARBA" id="ARBA00008792"/>
    </source>
</evidence>
<protein>
    <recommendedName>
        <fullName evidence="14">ATP-dependent RNA helicase DHX30</fullName>
        <ecNumber evidence="4">3.6.4.13</ecNumber>
    </recommendedName>
    <alternativeName>
        <fullName evidence="15">DEAH box protein 30</fullName>
    </alternativeName>
</protein>
<evidence type="ECO:0000256" key="13">
    <source>
        <dbReference type="ARBA" id="ARBA00023271"/>
    </source>
</evidence>
<evidence type="ECO:0000256" key="12">
    <source>
        <dbReference type="ARBA" id="ARBA00023128"/>
    </source>
</evidence>
<evidence type="ECO:0000256" key="15">
    <source>
        <dbReference type="ARBA" id="ARBA00042917"/>
    </source>
</evidence>
<comment type="subcellular location">
    <subcellularLocation>
        <location evidence="2">Cytoplasm</location>
    </subcellularLocation>
    <subcellularLocation>
        <location evidence="1">Mitochondrion matrix</location>
        <location evidence="1">Mitochondrion nucleoid</location>
    </subcellularLocation>
</comment>
<sequence length="1164" mass="130282">MALPGVSLVRLRALCNLGIKSFETGNRVGINCTWASQYRTKVGLAGDSEGTAETTKGHPSLLNEYPEPKDLLYRTLARSLGISDLSHLIQYNCTDGDVKRATVTVMWPQRIEAVGFGSRKVLAERYAAAAACQKLKELGVLEPDNIPKRKKGQGQLSPMTGWRDEDEEYAAPPYPTEFLERPQSRTKRSIPVPKIPEDDPRLLEALSTFSQPRALLVKVIQMALSPHKIRDIVQYHTVGGKFKTSKLTLHWPEEVTFEACGRKKIEAEKKASALACLRLKELGLLDDNNEPLTHAQYHKEEVQEAGKRMRRPCSLEIPKELKDKMSEYLTQYPIETEMQKLWAEEDERAARQQANEEEDEEEEEEDVLSDAITGRPYRPLEPAEEQRLSDRLLEQWESAGTGLGTSLPLDAHRERVVSTVEGARVVVLAGETGCGKTTRVPRFLLEGRVRAGEGARCNILVTQPRRISAVSVAQRVALEMGPDLKHSVGFQVRLQSQPPKASGGALLFLTVGVLLRKLQSNPTLEGISHVVVDEVHERDVNTDLLLALLRSLLPQNPQLHIVLMSATGDTQRLVEYFGGCPVVHVPGFMHPVRERYLEEVLREMGRRPRKSVPQDRARKGEDVDDATPDLNMVADVINHIHTTGEPGAVLCFLPGWQDIKAVQQRLEETTAFRSGSQMILPLHSSMSVADQQTVFQRPPEGQRKIVLATNIAETSITIDDIVHVVDVGSQKETNYDPKTKVSCLDTVWVSRSNVTQRKGRAGRCQPGHSYHLFPRTRLDSMIVFPVPEILRTPLESLVLQAKIHSPQSKAVDFLSQVLDSPDRALIEDAVRVLQELGVLDKLECLTPLGKRVSCMSCDPRLGKVLVLAALFRCASPLISVAACLTRDPFHNSMENRGLIHKAKEELGGSTGSDFLVFSRAVQGWREGPDRETKNEYMYQYSLSGAGLRFIQGLARQFSDNFYEAELVSNPNDCLRPTSTYNQFSQEDELLKAVLMAGLYPNLIQVKRGIVNKGRFRPDGISYRTNTGPVLMHRSTVNRGKTQLPSRWMTFYSAVQSNGQVFIRDSSLVHPLALLLMTDCDLTERVTGDRVEVSLLERPFVRWELSTDTWNLLWELRTSLQAMMHRNLRPDPETGSSQDTELLSLLVDLLNNTSQQGDEGPSYAE</sequence>
<dbReference type="AlphaFoldDB" id="A0A8M1KCJ5"/>
<dbReference type="InterPro" id="IPR011709">
    <property type="entry name" value="DEAD-box_helicase_OB_fold"/>
</dbReference>
<evidence type="ECO:0000256" key="16">
    <source>
        <dbReference type="ARBA" id="ARBA00047984"/>
    </source>
</evidence>
<dbReference type="GO" id="GO:0042254">
    <property type="term" value="P:ribosome biogenesis"/>
    <property type="evidence" value="ECO:0007669"/>
    <property type="project" value="UniProtKB-KW"/>
</dbReference>
<dbReference type="GO" id="GO:0003724">
    <property type="term" value="F:RNA helicase activity"/>
    <property type="evidence" value="ECO:0007669"/>
    <property type="project" value="UniProtKB-EC"/>
</dbReference>
<keyword evidence="11" id="KW-0694">RNA-binding</keyword>
<dbReference type="GO" id="GO:0005524">
    <property type="term" value="F:ATP binding"/>
    <property type="evidence" value="ECO:0007669"/>
    <property type="project" value="UniProtKB-KW"/>
</dbReference>
<dbReference type="GO" id="GO:0003678">
    <property type="term" value="F:DNA helicase activity"/>
    <property type="evidence" value="ECO:0007669"/>
    <property type="project" value="TreeGrafter"/>
</dbReference>
<evidence type="ECO:0000256" key="6">
    <source>
        <dbReference type="ARBA" id="ARBA00022517"/>
    </source>
</evidence>
<organism evidence="20 21">
    <name type="scientific">Clupea harengus</name>
    <name type="common">Atlantic herring</name>
    <dbReference type="NCBI Taxonomy" id="7950"/>
    <lineage>
        <taxon>Eukaryota</taxon>
        <taxon>Metazoa</taxon>
        <taxon>Chordata</taxon>
        <taxon>Craniata</taxon>
        <taxon>Vertebrata</taxon>
        <taxon>Euteleostomi</taxon>
        <taxon>Actinopterygii</taxon>
        <taxon>Neopterygii</taxon>
        <taxon>Teleostei</taxon>
        <taxon>Clupei</taxon>
        <taxon>Clupeiformes</taxon>
        <taxon>Clupeoidei</taxon>
        <taxon>Clupeidae</taxon>
        <taxon>Clupea</taxon>
    </lineage>
</organism>
<feature type="region of interest" description="Disordered" evidence="17">
    <location>
        <begin position="605"/>
        <end position="626"/>
    </location>
</feature>
<evidence type="ECO:0000313" key="20">
    <source>
        <dbReference type="Proteomes" id="UP000515152"/>
    </source>
</evidence>
<dbReference type="RefSeq" id="XP_042561617.1">
    <property type="nucleotide sequence ID" value="XM_042705683.1"/>
</dbReference>
<evidence type="ECO:0000256" key="17">
    <source>
        <dbReference type="SAM" id="MobiDB-lite"/>
    </source>
</evidence>
<dbReference type="InterPro" id="IPR011545">
    <property type="entry name" value="DEAD/DEAH_box_helicase_dom"/>
</dbReference>
<keyword evidence="5" id="KW-0963">Cytoplasm</keyword>